<proteinExistence type="predicted"/>
<dbReference type="EMBL" id="JYDT01000098">
    <property type="protein sequence ID" value="KRY85083.1"/>
    <property type="molecule type" value="Genomic_DNA"/>
</dbReference>
<gene>
    <name evidence="1" type="ORF">T4D_14244</name>
</gene>
<keyword evidence="2" id="KW-1185">Reference proteome</keyword>
<accession>A0A0V1FG94</accession>
<comment type="caution">
    <text evidence="1">The sequence shown here is derived from an EMBL/GenBank/DDBJ whole genome shotgun (WGS) entry which is preliminary data.</text>
</comment>
<sequence length="76" mass="8600">MAFSILGKASSTERWQTKMRLVEIAVKRRHIGSSKACQNVFALAGAMPEPVPTYAMLSINYNEYSGRQTKELEHIR</sequence>
<dbReference type="AlphaFoldDB" id="A0A0V1FG94"/>
<dbReference type="Proteomes" id="UP000054995">
    <property type="component" value="Unassembled WGS sequence"/>
</dbReference>
<protein>
    <submittedName>
        <fullName evidence="1">Uncharacterized protein</fullName>
    </submittedName>
</protein>
<organism evidence="1 2">
    <name type="scientific">Trichinella pseudospiralis</name>
    <name type="common">Parasitic roundworm</name>
    <dbReference type="NCBI Taxonomy" id="6337"/>
    <lineage>
        <taxon>Eukaryota</taxon>
        <taxon>Metazoa</taxon>
        <taxon>Ecdysozoa</taxon>
        <taxon>Nematoda</taxon>
        <taxon>Enoplea</taxon>
        <taxon>Dorylaimia</taxon>
        <taxon>Trichinellida</taxon>
        <taxon>Trichinellidae</taxon>
        <taxon>Trichinella</taxon>
    </lineage>
</organism>
<reference evidence="1 2" key="1">
    <citation type="submission" date="2015-01" db="EMBL/GenBank/DDBJ databases">
        <title>Evolution of Trichinella species and genotypes.</title>
        <authorList>
            <person name="Korhonen P.K."/>
            <person name="Edoardo P."/>
            <person name="Giuseppe L.R."/>
            <person name="Gasser R.B."/>
        </authorList>
    </citation>
    <scope>NUCLEOTIDE SEQUENCE [LARGE SCALE GENOMIC DNA]</scope>
    <source>
        <strain evidence="1">ISS470</strain>
    </source>
</reference>
<evidence type="ECO:0000313" key="1">
    <source>
        <dbReference type="EMBL" id="KRY85083.1"/>
    </source>
</evidence>
<evidence type="ECO:0000313" key="2">
    <source>
        <dbReference type="Proteomes" id="UP000054995"/>
    </source>
</evidence>
<name>A0A0V1FG94_TRIPS</name>